<dbReference type="PANTHER" id="PTHR46124:SF2">
    <property type="entry name" value="D-AMINOACYL-TRNA DEACYLASE"/>
    <property type="match status" value="1"/>
</dbReference>
<protein>
    <submittedName>
        <fullName evidence="5">Tat protein secretion system quality control protein TatD (DNase activity)</fullName>
    </submittedName>
</protein>
<keyword evidence="3" id="KW-0378">Hydrolase</keyword>
<dbReference type="GO" id="GO:0046872">
    <property type="term" value="F:metal ion binding"/>
    <property type="evidence" value="ECO:0007669"/>
    <property type="project" value="UniProtKB-KW"/>
</dbReference>
<feature type="binding site" evidence="4">
    <location>
        <position position="168"/>
    </location>
    <ligand>
        <name>a divalent metal cation</name>
        <dbReference type="ChEBI" id="CHEBI:60240"/>
        <label>2</label>
    </ligand>
</feature>
<dbReference type="GO" id="GO:0016788">
    <property type="term" value="F:hydrolase activity, acting on ester bonds"/>
    <property type="evidence" value="ECO:0007669"/>
    <property type="project" value="InterPro"/>
</dbReference>
<dbReference type="Pfam" id="PF01026">
    <property type="entry name" value="TatD_DNase"/>
    <property type="match status" value="1"/>
</dbReference>
<dbReference type="FunFam" id="3.20.20.140:FF:000005">
    <property type="entry name" value="TatD family hydrolase"/>
    <property type="match status" value="1"/>
</dbReference>
<proteinExistence type="inferred from homology"/>
<keyword evidence="6" id="KW-1185">Reference proteome</keyword>
<sequence>MLIDTHLHWDAEEYDADREDLLAAARAAGIGLFVVPGVVPGLFARQAEKCRDVPEARLAWGVHPLYVHEVQRHAEALAGAKPDGPGACAAAMAQLESWIAAHPTVAIGEIGLDRFVASPSLEAQRPWFEAQLRLAQQLGLPVILHVRRAVEDVLQSLAKHRVAGGILHAFNGSFAQAERALRLGFALGFGGTMSYEGSRHVRRLAAELPWEAIVLETDGPDIPPVWAQDRRTVPADLARYAEILAELRGCTVAEVIERTGENARRVLRL</sequence>
<dbReference type="PANTHER" id="PTHR46124">
    <property type="entry name" value="D-AMINOACYL-TRNA DEACYLASE"/>
    <property type="match status" value="1"/>
</dbReference>
<reference evidence="6" key="1">
    <citation type="submission" date="2015-08" db="EMBL/GenBank/DDBJ databases">
        <authorList>
            <person name="Babu N.S."/>
            <person name="Beckwith C.J."/>
            <person name="Beseler K.G."/>
            <person name="Brison A."/>
            <person name="Carone J.V."/>
            <person name="Caskin T.P."/>
            <person name="Diamond M."/>
            <person name="Durham M.E."/>
            <person name="Foxe J.M."/>
            <person name="Go M."/>
            <person name="Henderson B.A."/>
            <person name="Jones I.B."/>
            <person name="McGettigan J.A."/>
            <person name="Micheletti S.J."/>
            <person name="Nasrallah M.E."/>
            <person name="Ortiz D."/>
            <person name="Piller C.R."/>
            <person name="Privatt S.R."/>
            <person name="Schneider S.L."/>
            <person name="Sharp S."/>
            <person name="Smith T.C."/>
            <person name="Stanton J.D."/>
            <person name="Ullery H.E."/>
            <person name="Wilson R.J."/>
            <person name="Serrano M.G."/>
            <person name="Buck G."/>
            <person name="Lee V."/>
            <person name="Wang Y."/>
            <person name="Carvalho R."/>
            <person name="Voegtly L."/>
            <person name="Shi R."/>
            <person name="Duckworth R."/>
            <person name="Johnson A."/>
            <person name="Loviza R."/>
            <person name="Walstead R."/>
            <person name="Shah Z."/>
            <person name="Kiflezghi M."/>
            <person name="Wade K."/>
            <person name="Ball S.L."/>
            <person name="Bradley K.W."/>
            <person name="Asai D.J."/>
            <person name="Bowman C.A."/>
            <person name="Russell D.A."/>
            <person name="Pope W.H."/>
            <person name="Jacobs-Sera D."/>
            <person name="Hendrix R.W."/>
            <person name="Hatfull G.F."/>
        </authorList>
    </citation>
    <scope>NUCLEOTIDE SEQUENCE [LARGE SCALE GENOMIC DNA]</scope>
    <source>
        <strain evidence="6">JCM 19170</strain>
    </source>
</reference>
<dbReference type="EMBL" id="CYHH01000002">
    <property type="protein sequence ID" value="CUB06021.1"/>
    <property type="molecule type" value="Genomic_DNA"/>
</dbReference>
<evidence type="ECO:0000313" key="6">
    <source>
        <dbReference type="Proteomes" id="UP000182108"/>
    </source>
</evidence>
<organism evidence="5 6">
    <name type="scientific">Tepidiphilus thermophilus</name>
    <dbReference type="NCBI Taxonomy" id="876478"/>
    <lineage>
        <taxon>Bacteria</taxon>
        <taxon>Pseudomonadati</taxon>
        <taxon>Pseudomonadota</taxon>
        <taxon>Hydrogenophilia</taxon>
        <taxon>Hydrogenophilales</taxon>
        <taxon>Hydrogenophilaceae</taxon>
        <taxon>Tepidiphilus</taxon>
    </lineage>
</organism>
<dbReference type="OrthoDB" id="9810005at2"/>
<keyword evidence="2 4" id="KW-0479">Metal-binding</keyword>
<dbReference type="RefSeq" id="WP_055422956.1">
    <property type="nucleotide sequence ID" value="NZ_CYHH01000002.1"/>
</dbReference>
<evidence type="ECO:0000313" key="5">
    <source>
        <dbReference type="EMBL" id="CUB06021.1"/>
    </source>
</evidence>
<dbReference type="InterPro" id="IPR032466">
    <property type="entry name" value="Metal_Hydrolase"/>
</dbReference>
<gene>
    <name evidence="5" type="ORF">Ga0061068_102250</name>
</gene>
<dbReference type="PIRSF" id="PIRSF005902">
    <property type="entry name" value="DNase_TatD"/>
    <property type="match status" value="1"/>
</dbReference>
<dbReference type="InterPro" id="IPR018228">
    <property type="entry name" value="DNase_TatD-rel_CS"/>
</dbReference>
<dbReference type="CDD" id="cd01310">
    <property type="entry name" value="TatD_DNAse"/>
    <property type="match status" value="1"/>
</dbReference>
<dbReference type="Proteomes" id="UP000182108">
    <property type="component" value="Unassembled WGS sequence"/>
</dbReference>
<feature type="binding site" evidence="4">
    <location>
        <position position="218"/>
    </location>
    <ligand>
        <name>a divalent metal cation</name>
        <dbReference type="ChEBI" id="CHEBI:60240"/>
        <label>1</label>
    </ligand>
</feature>
<feature type="binding site" evidence="4">
    <location>
        <position position="145"/>
    </location>
    <ligand>
        <name>a divalent metal cation</name>
        <dbReference type="ChEBI" id="CHEBI:60240"/>
        <label>2</label>
    </ligand>
</feature>
<evidence type="ECO:0000256" key="1">
    <source>
        <dbReference type="ARBA" id="ARBA00009275"/>
    </source>
</evidence>
<evidence type="ECO:0000256" key="2">
    <source>
        <dbReference type="ARBA" id="ARBA00022723"/>
    </source>
</evidence>
<feature type="binding site" evidence="4">
    <location>
        <position position="8"/>
    </location>
    <ligand>
        <name>a divalent metal cation</name>
        <dbReference type="ChEBI" id="CHEBI:60240"/>
        <label>1</label>
    </ligand>
</feature>
<evidence type="ECO:0000256" key="3">
    <source>
        <dbReference type="ARBA" id="ARBA00022801"/>
    </source>
</evidence>
<accession>A0A0K6ISD9</accession>
<dbReference type="InterPro" id="IPR001130">
    <property type="entry name" value="TatD-like"/>
</dbReference>
<dbReference type="PROSITE" id="PS01090">
    <property type="entry name" value="TATD_2"/>
    <property type="match status" value="1"/>
</dbReference>
<dbReference type="PROSITE" id="PS01091">
    <property type="entry name" value="TATD_3"/>
    <property type="match status" value="1"/>
</dbReference>
<name>A0A0K6ISD9_9PROT</name>
<dbReference type="SUPFAM" id="SSF51556">
    <property type="entry name" value="Metallo-dependent hydrolases"/>
    <property type="match status" value="1"/>
</dbReference>
<feature type="binding site" evidence="4">
    <location>
        <position position="109"/>
    </location>
    <ligand>
        <name>a divalent metal cation</name>
        <dbReference type="ChEBI" id="CHEBI:60240"/>
        <label>1</label>
    </ligand>
</feature>
<evidence type="ECO:0000256" key="4">
    <source>
        <dbReference type="PIRSR" id="PIRSR005902-1"/>
    </source>
</evidence>
<dbReference type="AlphaFoldDB" id="A0A0K6ISD9"/>
<comment type="similarity">
    <text evidence="1">Belongs to the metallo-dependent hydrolases superfamily. TatD-type hydrolase family.</text>
</comment>
<feature type="binding site" evidence="4">
    <location>
        <position position="6"/>
    </location>
    <ligand>
        <name>a divalent metal cation</name>
        <dbReference type="ChEBI" id="CHEBI:60240"/>
        <label>1</label>
    </ligand>
</feature>
<dbReference type="Gene3D" id="3.20.20.140">
    <property type="entry name" value="Metal-dependent hydrolases"/>
    <property type="match status" value="1"/>
</dbReference>